<evidence type="ECO:0000259" key="8">
    <source>
        <dbReference type="Pfam" id="PF02706"/>
    </source>
</evidence>
<feature type="domain" description="Polysaccharide chain length determinant N-terminal" evidence="8">
    <location>
        <begin position="12"/>
        <end position="106"/>
    </location>
</feature>
<evidence type="ECO:0000256" key="3">
    <source>
        <dbReference type="ARBA" id="ARBA00022692"/>
    </source>
</evidence>
<dbReference type="PANTHER" id="PTHR32309">
    <property type="entry name" value="TYROSINE-PROTEIN KINASE"/>
    <property type="match status" value="1"/>
</dbReference>
<dbReference type="Pfam" id="PF02706">
    <property type="entry name" value="Wzz"/>
    <property type="match status" value="1"/>
</dbReference>
<dbReference type="GeneID" id="87482526"/>
<evidence type="ECO:0000259" key="9">
    <source>
        <dbReference type="Pfam" id="PF13807"/>
    </source>
</evidence>
<evidence type="ECO:0000256" key="2">
    <source>
        <dbReference type="ARBA" id="ARBA00022475"/>
    </source>
</evidence>
<dbReference type="Gene3D" id="3.30.1890.10">
    <property type="entry name" value="FepE-like"/>
    <property type="match status" value="1"/>
</dbReference>
<feature type="domain" description="Tyrosine-protein kinase G-rich" evidence="9">
    <location>
        <begin position="308"/>
        <end position="340"/>
    </location>
</feature>
<evidence type="ECO:0000256" key="7">
    <source>
        <dbReference type="SAM" id="Phobius"/>
    </source>
</evidence>
<comment type="subcellular location">
    <subcellularLocation>
        <location evidence="1">Cell membrane</location>
        <topology evidence="1">Multi-pass membrane protein</topology>
    </subcellularLocation>
</comment>
<feature type="transmembrane region" description="Helical" evidence="7">
    <location>
        <begin position="28"/>
        <end position="47"/>
    </location>
</feature>
<organism evidence="10 11">
    <name type="scientific">Pseudomonas qingdaonensis</name>
    <dbReference type="NCBI Taxonomy" id="2056231"/>
    <lineage>
        <taxon>Bacteria</taxon>
        <taxon>Pseudomonadati</taxon>
        <taxon>Pseudomonadota</taxon>
        <taxon>Gammaproteobacteria</taxon>
        <taxon>Pseudomonadales</taxon>
        <taxon>Pseudomonadaceae</taxon>
        <taxon>Pseudomonas</taxon>
    </lineage>
</organism>
<dbReference type="InterPro" id="IPR032807">
    <property type="entry name" value="GNVR"/>
</dbReference>
<proteinExistence type="predicted"/>
<dbReference type="RefSeq" id="WP_100634474.1">
    <property type="nucleotide sequence ID" value="NZ_CP074676.1"/>
</dbReference>
<dbReference type="Pfam" id="PF13807">
    <property type="entry name" value="GNVR"/>
    <property type="match status" value="1"/>
</dbReference>
<dbReference type="EMBL" id="CP074676">
    <property type="protein sequence ID" value="QVL17622.1"/>
    <property type="molecule type" value="Genomic_DNA"/>
</dbReference>
<gene>
    <name evidence="10" type="ORF">KH389_19830</name>
</gene>
<accession>A0ABX8DN94</accession>
<keyword evidence="2" id="KW-1003">Cell membrane</keyword>
<sequence>MAQDCERLIASDDIDLIELIKGLWQQKMLIMVTTAVIFLSALAYALLARPAYEAKVFVQPPTQNDIAHFNYGRGPDTGLDTLTVKDIYDVYVKHLQSESLRRSFFQTAYLPTLTEQERKSSQDLLYSDFNKLLVVAVAAKDTPTRFAITANVYSPQQAAEWVTKYAQLAGERAKQEVLKNIKSDATVKANNLQRQILTAQETSRKQREDDIVQLKEALLVAKSIGLEKPPIIFGNLSTEVSSGMEGSLTYMRGSKALEAEIENLQKRQSDDPFIQNLRQQQAALTFYRNLSIDPALVAAYRQDGVVELPDKPVKPKKLLIVLLGLVAGVVVGVGLALMRHLFRQALRQRPSSLAGT</sequence>
<keyword evidence="4 7" id="KW-1133">Transmembrane helix</keyword>
<feature type="transmembrane region" description="Helical" evidence="7">
    <location>
        <begin position="318"/>
        <end position="338"/>
    </location>
</feature>
<protein>
    <submittedName>
        <fullName evidence="10">LPS O-antigen chain length determinant protein WzzB</fullName>
    </submittedName>
</protein>
<dbReference type="Proteomes" id="UP000678154">
    <property type="component" value="Chromosome"/>
</dbReference>
<keyword evidence="11" id="KW-1185">Reference proteome</keyword>
<evidence type="ECO:0000256" key="5">
    <source>
        <dbReference type="ARBA" id="ARBA00023136"/>
    </source>
</evidence>
<evidence type="ECO:0000313" key="10">
    <source>
        <dbReference type="EMBL" id="QVL17622.1"/>
    </source>
</evidence>
<feature type="coiled-coil region" evidence="6">
    <location>
        <begin position="182"/>
        <end position="209"/>
    </location>
</feature>
<keyword evidence="3 7" id="KW-0812">Transmembrane</keyword>
<evidence type="ECO:0000256" key="1">
    <source>
        <dbReference type="ARBA" id="ARBA00004651"/>
    </source>
</evidence>
<name>A0ABX8DN94_9PSED</name>
<keyword evidence="6" id="KW-0175">Coiled coil</keyword>
<evidence type="ECO:0000256" key="6">
    <source>
        <dbReference type="SAM" id="Coils"/>
    </source>
</evidence>
<keyword evidence="5 7" id="KW-0472">Membrane</keyword>
<reference evidence="10 11" key="1">
    <citation type="journal article" date="2016" name="J. Hazard. Mater.">
        <title>A newly isolated Pseudomonas putida S-1 strain for batch-mode-propanethiol degradation and continuous treatment of propanethiol-containing waste gas.</title>
        <authorList>
            <person name="Chen D.Z."/>
            <person name="Sun Y.M."/>
            <person name="Han L.M."/>
            <person name="Chen J."/>
            <person name="Ye J.X."/>
            <person name="Chen J.M."/>
        </authorList>
    </citation>
    <scope>NUCLEOTIDE SEQUENCE [LARGE SCALE GENOMIC DNA]</scope>
    <source>
        <strain evidence="10 11">S-1</strain>
    </source>
</reference>
<dbReference type="InterPro" id="IPR050445">
    <property type="entry name" value="Bact_polysacc_biosynth/exp"/>
</dbReference>
<dbReference type="InterPro" id="IPR003856">
    <property type="entry name" value="LPS_length_determ_N"/>
</dbReference>
<evidence type="ECO:0000313" key="11">
    <source>
        <dbReference type="Proteomes" id="UP000678154"/>
    </source>
</evidence>
<evidence type="ECO:0000256" key="4">
    <source>
        <dbReference type="ARBA" id="ARBA00022989"/>
    </source>
</evidence>
<dbReference type="PANTHER" id="PTHR32309:SF13">
    <property type="entry name" value="FERRIC ENTEROBACTIN TRANSPORT PROTEIN FEPE"/>
    <property type="match status" value="1"/>
</dbReference>
<dbReference type="SUPFAM" id="SSF160355">
    <property type="entry name" value="Bacterial polysaccharide co-polymerase-like"/>
    <property type="match status" value="1"/>
</dbReference>